<dbReference type="PROSITE" id="PS51257">
    <property type="entry name" value="PROKAR_LIPOPROTEIN"/>
    <property type="match status" value="1"/>
</dbReference>
<dbReference type="Proteomes" id="UP000215914">
    <property type="component" value="Unassembled WGS sequence"/>
</dbReference>
<dbReference type="EMBL" id="MNCJ02000317">
    <property type="protein sequence ID" value="KAF5817939.1"/>
    <property type="molecule type" value="Genomic_DNA"/>
</dbReference>
<accession>A0A9K3NZ38</accession>
<evidence type="ECO:0000313" key="3">
    <source>
        <dbReference type="EMBL" id="KAF5817939.1"/>
    </source>
</evidence>
<organism evidence="3 4">
    <name type="scientific">Helianthus annuus</name>
    <name type="common">Common sunflower</name>
    <dbReference type="NCBI Taxonomy" id="4232"/>
    <lineage>
        <taxon>Eukaryota</taxon>
        <taxon>Viridiplantae</taxon>
        <taxon>Streptophyta</taxon>
        <taxon>Embryophyta</taxon>
        <taxon>Tracheophyta</taxon>
        <taxon>Spermatophyta</taxon>
        <taxon>Magnoliopsida</taxon>
        <taxon>eudicotyledons</taxon>
        <taxon>Gunneridae</taxon>
        <taxon>Pentapetalae</taxon>
        <taxon>asterids</taxon>
        <taxon>campanulids</taxon>
        <taxon>Asterales</taxon>
        <taxon>Asteraceae</taxon>
        <taxon>Asteroideae</taxon>
        <taxon>Heliantheae alliance</taxon>
        <taxon>Heliantheae</taxon>
        <taxon>Helianthus</taxon>
    </lineage>
</organism>
<feature type="transmembrane region" description="Helical" evidence="2">
    <location>
        <begin position="40"/>
        <end position="58"/>
    </location>
</feature>
<sequence>MDRLFSFRCTRTYMHGCPSIIACKCNNRGFFVKELIWQEILVLGLCHVGVKALVWFRVCLEHCWLCYWLHGCHDDCVPWRLVHLVVVVMVMVQLVVEPRHCLEIQQTVLVVMQVVFVAVVVMQVVLVVVVVMRAAGGFCGGGCDDDVDGTTGRGGGAGDGTTGRGGGAADGTTGGGGGGAGDGTTGGGVGGVPGGRVDGVGCVVDGWVGGRTGGFLVEVRVVAAVVRGGGTEGLNRGTRKRKAVRCWSVMV</sequence>
<dbReference type="AlphaFoldDB" id="A0A9K3NZ38"/>
<keyword evidence="4" id="KW-1185">Reference proteome</keyword>
<feature type="transmembrane region" description="Helical" evidence="2">
    <location>
        <begin position="108"/>
        <end position="132"/>
    </location>
</feature>
<comment type="caution">
    <text evidence="3">The sequence shown here is derived from an EMBL/GenBank/DDBJ whole genome shotgun (WGS) entry which is preliminary data.</text>
</comment>
<evidence type="ECO:0000256" key="2">
    <source>
        <dbReference type="SAM" id="Phobius"/>
    </source>
</evidence>
<name>A0A9K3NZ38_HELAN</name>
<reference evidence="3" key="1">
    <citation type="journal article" date="2017" name="Nature">
        <title>The sunflower genome provides insights into oil metabolism, flowering and Asterid evolution.</title>
        <authorList>
            <person name="Badouin H."/>
            <person name="Gouzy J."/>
            <person name="Grassa C.J."/>
            <person name="Murat F."/>
            <person name="Staton S.E."/>
            <person name="Cottret L."/>
            <person name="Lelandais-Briere C."/>
            <person name="Owens G.L."/>
            <person name="Carrere S."/>
            <person name="Mayjonade B."/>
            <person name="Legrand L."/>
            <person name="Gill N."/>
            <person name="Kane N.C."/>
            <person name="Bowers J.E."/>
            <person name="Hubner S."/>
            <person name="Bellec A."/>
            <person name="Berard A."/>
            <person name="Berges H."/>
            <person name="Blanchet N."/>
            <person name="Boniface M.C."/>
            <person name="Brunel D."/>
            <person name="Catrice O."/>
            <person name="Chaidir N."/>
            <person name="Claudel C."/>
            <person name="Donnadieu C."/>
            <person name="Faraut T."/>
            <person name="Fievet G."/>
            <person name="Helmstetter N."/>
            <person name="King M."/>
            <person name="Knapp S.J."/>
            <person name="Lai Z."/>
            <person name="Le Paslier M.C."/>
            <person name="Lippi Y."/>
            <person name="Lorenzon L."/>
            <person name="Mandel J.R."/>
            <person name="Marage G."/>
            <person name="Marchand G."/>
            <person name="Marquand E."/>
            <person name="Bret-Mestries E."/>
            <person name="Morien E."/>
            <person name="Nambeesan S."/>
            <person name="Nguyen T."/>
            <person name="Pegot-Espagnet P."/>
            <person name="Pouilly N."/>
            <person name="Raftis F."/>
            <person name="Sallet E."/>
            <person name="Schiex T."/>
            <person name="Thomas J."/>
            <person name="Vandecasteele C."/>
            <person name="Vares D."/>
            <person name="Vear F."/>
            <person name="Vautrin S."/>
            <person name="Crespi M."/>
            <person name="Mangin B."/>
            <person name="Burke J.M."/>
            <person name="Salse J."/>
            <person name="Munos S."/>
            <person name="Vincourt P."/>
            <person name="Rieseberg L.H."/>
            <person name="Langlade N.B."/>
        </authorList>
    </citation>
    <scope>NUCLEOTIDE SEQUENCE</scope>
    <source>
        <tissue evidence="3">Leaves</tissue>
    </source>
</reference>
<gene>
    <name evidence="3" type="ORF">HanXRQr2_Chr02g0058891</name>
</gene>
<keyword evidence="2" id="KW-0812">Transmembrane</keyword>
<protein>
    <submittedName>
        <fullName evidence="3">Uncharacterized protein</fullName>
    </submittedName>
</protein>
<dbReference type="Gramene" id="mRNA:HanXRQr2_Chr02g0058891">
    <property type="protein sequence ID" value="mRNA:HanXRQr2_Chr02g0058891"/>
    <property type="gene ID" value="HanXRQr2_Chr02g0058891"/>
</dbReference>
<evidence type="ECO:0000313" key="4">
    <source>
        <dbReference type="Proteomes" id="UP000215914"/>
    </source>
</evidence>
<proteinExistence type="predicted"/>
<feature type="transmembrane region" description="Helical" evidence="2">
    <location>
        <begin position="78"/>
        <end position="96"/>
    </location>
</feature>
<evidence type="ECO:0000256" key="1">
    <source>
        <dbReference type="SAM" id="MobiDB-lite"/>
    </source>
</evidence>
<keyword evidence="2" id="KW-0472">Membrane</keyword>
<keyword evidence="2" id="KW-1133">Transmembrane helix</keyword>
<feature type="region of interest" description="Disordered" evidence="1">
    <location>
        <begin position="154"/>
        <end position="190"/>
    </location>
</feature>
<reference evidence="3" key="2">
    <citation type="submission" date="2020-06" db="EMBL/GenBank/DDBJ databases">
        <title>Helianthus annuus Genome sequencing and assembly Release 2.</title>
        <authorList>
            <person name="Gouzy J."/>
            <person name="Langlade N."/>
            <person name="Munos S."/>
        </authorList>
    </citation>
    <scope>NUCLEOTIDE SEQUENCE</scope>
    <source>
        <tissue evidence="3">Leaves</tissue>
    </source>
</reference>